<proteinExistence type="predicted"/>
<keyword evidence="1 3" id="KW-0238">DNA-binding</keyword>
<evidence type="ECO:0000313" key="7">
    <source>
        <dbReference type="Proteomes" id="UP000229897"/>
    </source>
</evidence>
<dbReference type="InterPro" id="IPR036388">
    <property type="entry name" value="WH-like_DNA-bd_sf"/>
</dbReference>
<dbReference type="GO" id="GO:0005829">
    <property type="term" value="C:cytosol"/>
    <property type="evidence" value="ECO:0007669"/>
    <property type="project" value="TreeGrafter"/>
</dbReference>
<dbReference type="GO" id="GO:0006355">
    <property type="term" value="P:regulation of DNA-templated transcription"/>
    <property type="evidence" value="ECO:0007669"/>
    <property type="project" value="InterPro"/>
</dbReference>
<evidence type="ECO:0000256" key="1">
    <source>
        <dbReference type="ARBA" id="ARBA00023125"/>
    </source>
</evidence>
<feature type="domain" description="OmpR/PhoB-type" evidence="5">
    <location>
        <begin position="127"/>
        <end position="226"/>
    </location>
</feature>
<dbReference type="Gene3D" id="6.10.250.690">
    <property type="match status" value="1"/>
</dbReference>
<feature type="domain" description="Response regulatory" evidence="4">
    <location>
        <begin position="5"/>
        <end position="118"/>
    </location>
</feature>
<evidence type="ECO:0000313" key="6">
    <source>
        <dbReference type="EMBL" id="ATQ76685.1"/>
    </source>
</evidence>
<dbReference type="GO" id="GO:0000976">
    <property type="term" value="F:transcription cis-regulatory region binding"/>
    <property type="evidence" value="ECO:0007669"/>
    <property type="project" value="TreeGrafter"/>
</dbReference>
<dbReference type="PANTHER" id="PTHR48111:SF59">
    <property type="entry name" value="TRANSCRIPTIONAL REGULATORY PROTEIN BAER"/>
    <property type="match status" value="1"/>
</dbReference>
<dbReference type="Pfam" id="PF00072">
    <property type="entry name" value="Response_reg"/>
    <property type="match status" value="1"/>
</dbReference>
<dbReference type="InterPro" id="IPR011006">
    <property type="entry name" value="CheY-like_superfamily"/>
</dbReference>
<dbReference type="PANTHER" id="PTHR48111">
    <property type="entry name" value="REGULATOR OF RPOS"/>
    <property type="match status" value="1"/>
</dbReference>
<dbReference type="SUPFAM" id="SSF46894">
    <property type="entry name" value="C-terminal effector domain of the bipartite response regulators"/>
    <property type="match status" value="1"/>
</dbReference>
<gene>
    <name evidence="6" type="ORF">CR152_20825</name>
</gene>
<organism evidence="6 7">
    <name type="scientific">Massilia violaceinigra</name>
    <dbReference type="NCBI Taxonomy" id="2045208"/>
    <lineage>
        <taxon>Bacteria</taxon>
        <taxon>Pseudomonadati</taxon>
        <taxon>Pseudomonadota</taxon>
        <taxon>Betaproteobacteria</taxon>
        <taxon>Burkholderiales</taxon>
        <taxon>Oxalobacteraceae</taxon>
        <taxon>Telluria group</taxon>
        <taxon>Massilia</taxon>
    </lineage>
</organism>
<dbReference type="InterPro" id="IPR016032">
    <property type="entry name" value="Sig_transdc_resp-reg_C-effctor"/>
</dbReference>
<dbReference type="SMART" id="SM00448">
    <property type="entry name" value="REC"/>
    <property type="match status" value="1"/>
</dbReference>
<reference evidence="6" key="1">
    <citation type="submission" date="2017-10" db="EMBL/GenBank/DDBJ databases">
        <title>Massilia psychrophilum sp. nov., a novel purple-pigmented bacterium isolated from Tianshan glacier, Xinjiang Municipality, China.</title>
        <authorList>
            <person name="Wang H."/>
        </authorList>
    </citation>
    <scope>NUCLEOTIDE SEQUENCE [LARGE SCALE GENOMIC DNA]</scope>
    <source>
        <strain evidence="6">B2</strain>
    </source>
</reference>
<dbReference type="Proteomes" id="UP000229897">
    <property type="component" value="Chromosome"/>
</dbReference>
<evidence type="ECO:0000259" key="4">
    <source>
        <dbReference type="PROSITE" id="PS50110"/>
    </source>
</evidence>
<name>A0A2D2DNX3_9BURK</name>
<dbReference type="InterPro" id="IPR001789">
    <property type="entry name" value="Sig_transdc_resp-reg_receiver"/>
</dbReference>
<dbReference type="PROSITE" id="PS50110">
    <property type="entry name" value="RESPONSE_REGULATORY"/>
    <property type="match status" value="1"/>
</dbReference>
<dbReference type="Pfam" id="PF00486">
    <property type="entry name" value="Trans_reg_C"/>
    <property type="match status" value="1"/>
</dbReference>
<dbReference type="SUPFAM" id="SSF52172">
    <property type="entry name" value="CheY-like"/>
    <property type="match status" value="1"/>
</dbReference>
<accession>A0A2D2DNX3</accession>
<dbReference type="RefSeq" id="WP_099878030.1">
    <property type="nucleotide sequence ID" value="NZ_CP024608.1"/>
</dbReference>
<dbReference type="InterPro" id="IPR039420">
    <property type="entry name" value="WalR-like"/>
</dbReference>
<protein>
    <submittedName>
        <fullName evidence="6">Two-component system response regulator BaeR</fullName>
    </submittedName>
</protein>
<sequence length="229" mass="25696">MTLPLVLLVEDEPRIAEIQLAYLQQAGMRTHHLLRGDEVVDWVRAEAPDLILLDLMLPGLDGTAVCSQLRAFTDVPVIMVTARVEEIDRLLGFDMGADDYLCKPFSPRELVARAQVCLRRRGKAAAGPRTPTSALSIDEERQCATWNGARLELTAQQFRLLSVMARQPGRIFSRAQLLDLAFEAGSERFDRAIDSQIKNLRKKLSQQVSDQELIHSVYGVGYRFECQSA</sequence>
<dbReference type="CDD" id="cd00383">
    <property type="entry name" value="trans_reg_C"/>
    <property type="match status" value="1"/>
</dbReference>
<feature type="DNA-binding region" description="OmpR/PhoB-type" evidence="3">
    <location>
        <begin position="127"/>
        <end position="226"/>
    </location>
</feature>
<dbReference type="EMBL" id="CP024608">
    <property type="protein sequence ID" value="ATQ76685.1"/>
    <property type="molecule type" value="Genomic_DNA"/>
</dbReference>
<dbReference type="Gene3D" id="3.40.50.2300">
    <property type="match status" value="1"/>
</dbReference>
<dbReference type="GO" id="GO:0032993">
    <property type="term" value="C:protein-DNA complex"/>
    <property type="evidence" value="ECO:0007669"/>
    <property type="project" value="TreeGrafter"/>
</dbReference>
<evidence type="ECO:0000259" key="5">
    <source>
        <dbReference type="PROSITE" id="PS51755"/>
    </source>
</evidence>
<evidence type="ECO:0000256" key="3">
    <source>
        <dbReference type="PROSITE-ProRule" id="PRU01091"/>
    </source>
</evidence>
<dbReference type="AlphaFoldDB" id="A0A2D2DNX3"/>
<evidence type="ECO:0000256" key="2">
    <source>
        <dbReference type="PROSITE-ProRule" id="PRU00169"/>
    </source>
</evidence>
<dbReference type="PROSITE" id="PS51755">
    <property type="entry name" value="OMPR_PHOB"/>
    <property type="match status" value="1"/>
</dbReference>
<dbReference type="OrthoDB" id="9802426at2"/>
<dbReference type="InterPro" id="IPR001867">
    <property type="entry name" value="OmpR/PhoB-type_DNA-bd"/>
</dbReference>
<feature type="modified residue" description="4-aspartylphosphate" evidence="2">
    <location>
        <position position="54"/>
    </location>
</feature>
<dbReference type="KEGG" id="mass:CR152_20825"/>
<keyword evidence="2" id="KW-0597">Phosphoprotein</keyword>
<dbReference type="GO" id="GO:0000156">
    <property type="term" value="F:phosphorelay response regulator activity"/>
    <property type="evidence" value="ECO:0007669"/>
    <property type="project" value="TreeGrafter"/>
</dbReference>
<keyword evidence="7" id="KW-1185">Reference proteome</keyword>
<dbReference type="SMART" id="SM00862">
    <property type="entry name" value="Trans_reg_C"/>
    <property type="match status" value="1"/>
</dbReference>
<dbReference type="Gene3D" id="1.10.10.10">
    <property type="entry name" value="Winged helix-like DNA-binding domain superfamily/Winged helix DNA-binding domain"/>
    <property type="match status" value="1"/>
</dbReference>